<feature type="compositionally biased region" description="Low complexity" evidence="1">
    <location>
        <begin position="1"/>
        <end position="12"/>
    </location>
</feature>
<organism evidence="2 3">
    <name type="scientific">Synaphobranchus kaupii</name>
    <name type="common">Kaup's arrowtooth eel</name>
    <dbReference type="NCBI Taxonomy" id="118154"/>
    <lineage>
        <taxon>Eukaryota</taxon>
        <taxon>Metazoa</taxon>
        <taxon>Chordata</taxon>
        <taxon>Craniata</taxon>
        <taxon>Vertebrata</taxon>
        <taxon>Euteleostomi</taxon>
        <taxon>Actinopterygii</taxon>
        <taxon>Neopterygii</taxon>
        <taxon>Teleostei</taxon>
        <taxon>Anguilliformes</taxon>
        <taxon>Synaphobranchidae</taxon>
        <taxon>Synaphobranchus</taxon>
    </lineage>
</organism>
<dbReference type="GO" id="GO:0043548">
    <property type="term" value="F:phosphatidylinositol 3-kinase binding"/>
    <property type="evidence" value="ECO:0007669"/>
    <property type="project" value="TreeGrafter"/>
</dbReference>
<feature type="region of interest" description="Disordered" evidence="1">
    <location>
        <begin position="1"/>
        <end position="35"/>
    </location>
</feature>
<dbReference type="GO" id="GO:0008286">
    <property type="term" value="P:insulin receptor signaling pathway"/>
    <property type="evidence" value="ECO:0007669"/>
    <property type="project" value="InterPro"/>
</dbReference>
<reference evidence="2" key="1">
    <citation type="journal article" date="2023" name="Science">
        <title>Genome structures resolve the early diversification of teleost fishes.</title>
        <authorList>
            <person name="Parey E."/>
            <person name="Louis A."/>
            <person name="Montfort J."/>
            <person name="Bouchez O."/>
            <person name="Roques C."/>
            <person name="Iampietro C."/>
            <person name="Lluch J."/>
            <person name="Castinel A."/>
            <person name="Donnadieu C."/>
            <person name="Desvignes T."/>
            <person name="Floi Bucao C."/>
            <person name="Jouanno E."/>
            <person name="Wen M."/>
            <person name="Mejri S."/>
            <person name="Dirks R."/>
            <person name="Jansen H."/>
            <person name="Henkel C."/>
            <person name="Chen W.J."/>
            <person name="Zahm M."/>
            <person name="Cabau C."/>
            <person name="Klopp C."/>
            <person name="Thompson A.W."/>
            <person name="Robinson-Rechavi M."/>
            <person name="Braasch I."/>
            <person name="Lecointre G."/>
            <person name="Bobe J."/>
            <person name="Postlethwait J.H."/>
            <person name="Berthelot C."/>
            <person name="Roest Crollius H."/>
            <person name="Guiguen Y."/>
        </authorList>
    </citation>
    <scope>NUCLEOTIDE SEQUENCE</scope>
    <source>
        <strain evidence="2">WJC10195</strain>
    </source>
</reference>
<feature type="region of interest" description="Disordered" evidence="1">
    <location>
        <begin position="250"/>
        <end position="389"/>
    </location>
</feature>
<dbReference type="EMBL" id="JAINUF010000011">
    <property type="protein sequence ID" value="KAJ8346932.1"/>
    <property type="molecule type" value="Genomic_DNA"/>
</dbReference>
<evidence type="ECO:0000313" key="2">
    <source>
        <dbReference type="EMBL" id="KAJ8346932.1"/>
    </source>
</evidence>
<accession>A0A9Q1EXM2</accession>
<dbReference type="PANTHER" id="PTHR10614">
    <property type="entry name" value="INSULIN RECEPTOR SUBSTRATE"/>
    <property type="match status" value="1"/>
</dbReference>
<feature type="compositionally biased region" description="Low complexity" evidence="1">
    <location>
        <begin position="377"/>
        <end position="387"/>
    </location>
</feature>
<dbReference type="GO" id="GO:0005886">
    <property type="term" value="C:plasma membrane"/>
    <property type="evidence" value="ECO:0007669"/>
    <property type="project" value="TreeGrafter"/>
</dbReference>
<dbReference type="GO" id="GO:0005158">
    <property type="term" value="F:insulin receptor binding"/>
    <property type="evidence" value="ECO:0007669"/>
    <property type="project" value="InterPro"/>
</dbReference>
<sequence>MPMSPGAAPPSSCKRDDYMPMSPKTVSAPQQILGPRSHCRVDSSGYMMMTPCAGCSPENSGGECAKAWRAGAGVGKGLHGDYISMSPASNSATSTPPPDCYFNPPPLPPEEDPPRPAGSYYYSLPRSFRHAPRKQSPLKVALGPGRPAYPDSSSSSASSDSLGPQDSSGGRLLLGAARGTGPRLAGRPQARPTRLPLDCARASTLPRARDSPFPSPGPPSPGEYVSMEFGDRPFCASLASLLAPTFAEDDAIAEQTRRPSEYGNMELEASRSRPGFGSRAAAVPGTGPVMSAFSRVHPGPPDQNQGARVIRVDPQARQRHGSGTFRGAGSGGRTAQSQLQARPEDAKLRAHSSFEDAWSTSGDAVCGRGEQTPVAGAASSSSSSSSAHNLNYMDLDLGKVLTQSEWSFLQPPGESPAEEGNVYASVGFQEPECMNGNPTNREE</sequence>
<dbReference type="Proteomes" id="UP001152622">
    <property type="component" value="Chromosome 11"/>
</dbReference>
<evidence type="ECO:0000256" key="1">
    <source>
        <dbReference type="SAM" id="MobiDB-lite"/>
    </source>
</evidence>
<gene>
    <name evidence="2" type="ORF">SKAU_G00283330</name>
</gene>
<protein>
    <recommendedName>
        <fullName evidence="4">Insulin receptor substrate 1</fullName>
    </recommendedName>
</protein>
<comment type="caution">
    <text evidence="2">The sequence shown here is derived from an EMBL/GenBank/DDBJ whole genome shotgun (WGS) entry which is preliminary data.</text>
</comment>
<feature type="region of interest" description="Disordered" evidence="1">
    <location>
        <begin position="87"/>
        <end position="225"/>
    </location>
</feature>
<evidence type="ECO:0008006" key="4">
    <source>
        <dbReference type="Google" id="ProtNLM"/>
    </source>
</evidence>
<dbReference type="InterPro" id="IPR039011">
    <property type="entry name" value="IRS"/>
</dbReference>
<feature type="compositionally biased region" description="Pro residues" evidence="1">
    <location>
        <begin position="95"/>
        <end position="108"/>
    </location>
</feature>
<name>A0A9Q1EXM2_SYNKA</name>
<proteinExistence type="predicted"/>
<dbReference type="PANTHER" id="PTHR10614:SF11">
    <property type="entry name" value="INSULIN RECEPTOR SUBSTRATE 1"/>
    <property type="match status" value="1"/>
</dbReference>
<feature type="compositionally biased region" description="Basic and acidic residues" evidence="1">
    <location>
        <begin position="342"/>
        <end position="354"/>
    </location>
</feature>
<dbReference type="GO" id="GO:0005829">
    <property type="term" value="C:cytosol"/>
    <property type="evidence" value="ECO:0007669"/>
    <property type="project" value="TreeGrafter"/>
</dbReference>
<keyword evidence="3" id="KW-1185">Reference proteome</keyword>
<dbReference type="AlphaFoldDB" id="A0A9Q1EXM2"/>
<feature type="compositionally biased region" description="Low complexity" evidence="1">
    <location>
        <begin position="151"/>
        <end position="188"/>
    </location>
</feature>
<feature type="region of interest" description="Disordered" evidence="1">
    <location>
        <begin position="408"/>
        <end position="443"/>
    </location>
</feature>
<evidence type="ECO:0000313" key="3">
    <source>
        <dbReference type="Proteomes" id="UP001152622"/>
    </source>
</evidence>